<name>A0A2W2D4F3_9ACTN</name>
<comment type="caution">
    <text evidence="1">The sequence shown here is derived from an EMBL/GenBank/DDBJ whole genome shotgun (WGS) entry which is preliminary data.</text>
</comment>
<accession>A0A2W2D4F3</accession>
<dbReference type="RefSeq" id="WP_111243945.1">
    <property type="nucleotide sequence ID" value="NZ_AP023358.1"/>
</dbReference>
<dbReference type="AlphaFoldDB" id="A0A2W2D4F3"/>
<organism evidence="1 2">
    <name type="scientific">Micromonospora endophytica</name>
    <dbReference type="NCBI Taxonomy" id="515350"/>
    <lineage>
        <taxon>Bacteria</taxon>
        <taxon>Bacillati</taxon>
        <taxon>Actinomycetota</taxon>
        <taxon>Actinomycetes</taxon>
        <taxon>Micromonosporales</taxon>
        <taxon>Micromonosporaceae</taxon>
        <taxon>Micromonospora</taxon>
    </lineage>
</organism>
<protein>
    <submittedName>
        <fullName evidence="1">Uncharacterized protein</fullName>
    </submittedName>
</protein>
<proteinExistence type="predicted"/>
<gene>
    <name evidence="1" type="ORF">C1I93_15205</name>
</gene>
<sequence length="71" mass="7750">MTGTEESDRAVDRFASARLTVRAHRDGGKCFHCRQGGCGQHAWAVAELARHPGGRTLLRQLGLSSTSREKT</sequence>
<evidence type="ECO:0000313" key="1">
    <source>
        <dbReference type="EMBL" id="PZF95489.1"/>
    </source>
</evidence>
<dbReference type="EMBL" id="POTX01000090">
    <property type="protein sequence ID" value="PZF95489.1"/>
    <property type="molecule type" value="Genomic_DNA"/>
</dbReference>
<evidence type="ECO:0000313" key="2">
    <source>
        <dbReference type="Proteomes" id="UP000248627"/>
    </source>
</evidence>
<keyword evidence="2" id="KW-1185">Reference proteome</keyword>
<dbReference type="OrthoDB" id="3388546at2"/>
<reference evidence="1 2" key="1">
    <citation type="submission" date="2018-01" db="EMBL/GenBank/DDBJ databases">
        <title>Draft genome sequence of Jishengella endophytica.</title>
        <authorList>
            <person name="Sahin N."/>
            <person name="Ay H."/>
            <person name="Saygin H."/>
        </authorList>
    </citation>
    <scope>NUCLEOTIDE SEQUENCE [LARGE SCALE GENOMIC DNA]</scope>
    <source>
        <strain evidence="1 2">DSM 45430</strain>
    </source>
</reference>
<dbReference type="Proteomes" id="UP000248627">
    <property type="component" value="Unassembled WGS sequence"/>
</dbReference>